<evidence type="ECO:0000256" key="1">
    <source>
        <dbReference type="ARBA" id="ARBA00001946"/>
    </source>
</evidence>
<keyword evidence="14" id="KW-1185">Reference proteome</keyword>
<evidence type="ECO:0000256" key="6">
    <source>
        <dbReference type="ARBA" id="ARBA00022777"/>
    </source>
</evidence>
<dbReference type="InterPro" id="IPR001206">
    <property type="entry name" value="Diacylglycerol_kinase_cat_dom"/>
</dbReference>
<evidence type="ECO:0000256" key="10">
    <source>
        <dbReference type="ARBA" id="ARBA00023209"/>
    </source>
</evidence>
<dbReference type="Gene3D" id="3.40.50.10330">
    <property type="entry name" value="Probable inorganic polyphosphate/atp-NAD kinase, domain 1"/>
    <property type="match status" value="1"/>
</dbReference>
<dbReference type="GO" id="GO:0004143">
    <property type="term" value="F:ATP-dependent diacylglycerol kinase activity"/>
    <property type="evidence" value="ECO:0007669"/>
    <property type="project" value="UniProtKB-EC"/>
</dbReference>
<dbReference type="Proteomes" id="UP000265715">
    <property type="component" value="Unassembled WGS sequence"/>
</dbReference>
<evidence type="ECO:0000256" key="9">
    <source>
        <dbReference type="ARBA" id="ARBA00023098"/>
    </source>
</evidence>
<dbReference type="PANTHER" id="PTHR12358">
    <property type="entry name" value="SPHINGOSINE KINASE"/>
    <property type="match status" value="1"/>
</dbReference>
<protein>
    <submittedName>
        <fullName evidence="13">Diacylglycerol kinase</fullName>
        <ecNumber evidence="13">2.7.1.107</ecNumber>
    </submittedName>
</protein>
<keyword evidence="10" id="KW-0594">Phospholipid biosynthesis</keyword>
<name>A0A399EB01_9DEIN</name>
<keyword evidence="9" id="KW-0443">Lipid metabolism</keyword>
<evidence type="ECO:0000259" key="12">
    <source>
        <dbReference type="PROSITE" id="PS50146"/>
    </source>
</evidence>
<dbReference type="AlphaFoldDB" id="A0A399EB01"/>
<evidence type="ECO:0000313" key="13">
    <source>
        <dbReference type="EMBL" id="RIH81894.1"/>
    </source>
</evidence>
<comment type="cofactor">
    <cofactor evidence="1">
        <name>Mg(2+)</name>
        <dbReference type="ChEBI" id="CHEBI:18420"/>
    </cofactor>
</comment>
<dbReference type="PANTHER" id="PTHR12358:SF106">
    <property type="entry name" value="LIPID KINASE YEGS"/>
    <property type="match status" value="1"/>
</dbReference>
<organism evidence="13 14">
    <name type="scientific">Calidithermus terrae</name>
    <dbReference type="NCBI Taxonomy" id="1408545"/>
    <lineage>
        <taxon>Bacteria</taxon>
        <taxon>Thermotogati</taxon>
        <taxon>Deinococcota</taxon>
        <taxon>Deinococci</taxon>
        <taxon>Thermales</taxon>
        <taxon>Thermaceae</taxon>
        <taxon>Calidithermus</taxon>
    </lineage>
</organism>
<dbReference type="InterPro" id="IPR050187">
    <property type="entry name" value="Lipid_Phosphate_FormReg"/>
</dbReference>
<evidence type="ECO:0000256" key="7">
    <source>
        <dbReference type="ARBA" id="ARBA00022840"/>
    </source>
</evidence>
<evidence type="ECO:0000256" key="11">
    <source>
        <dbReference type="ARBA" id="ARBA00023264"/>
    </source>
</evidence>
<dbReference type="GO" id="GO:0005524">
    <property type="term" value="F:ATP binding"/>
    <property type="evidence" value="ECO:0007669"/>
    <property type="project" value="UniProtKB-KW"/>
</dbReference>
<keyword evidence="11" id="KW-1208">Phospholipid metabolism</keyword>
<dbReference type="InterPro" id="IPR005218">
    <property type="entry name" value="Diacylglycerol/lipid_kinase"/>
</dbReference>
<keyword evidence="8" id="KW-0460">Magnesium</keyword>
<dbReference type="PROSITE" id="PS50146">
    <property type="entry name" value="DAGK"/>
    <property type="match status" value="1"/>
</dbReference>
<dbReference type="InterPro" id="IPR045540">
    <property type="entry name" value="YegS/DAGK_C"/>
</dbReference>
<comment type="caution">
    <text evidence="13">The sequence shown here is derived from an EMBL/GenBank/DDBJ whole genome shotgun (WGS) entry which is preliminary data.</text>
</comment>
<dbReference type="Gene3D" id="2.60.200.40">
    <property type="match status" value="1"/>
</dbReference>
<dbReference type="SMART" id="SM00046">
    <property type="entry name" value="DAGKc"/>
    <property type="match status" value="1"/>
</dbReference>
<dbReference type="InterPro" id="IPR017438">
    <property type="entry name" value="ATP-NAD_kinase_N"/>
</dbReference>
<dbReference type="Pfam" id="PF19279">
    <property type="entry name" value="YegS_C"/>
    <property type="match status" value="1"/>
</dbReference>
<dbReference type="EMBL" id="QXDL01000144">
    <property type="protein sequence ID" value="RIH81894.1"/>
    <property type="molecule type" value="Genomic_DNA"/>
</dbReference>
<feature type="domain" description="DAGKc" evidence="12">
    <location>
        <begin position="2"/>
        <end position="133"/>
    </location>
</feature>
<keyword evidence="3 13" id="KW-0808">Transferase</keyword>
<dbReference type="InterPro" id="IPR016064">
    <property type="entry name" value="NAD/diacylglycerol_kinase_sf"/>
</dbReference>
<keyword evidence="2" id="KW-0444">Lipid biosynthesis</keyword>
<proteinExistence type="predicted"/>
<evidence type="ECO:0000256" key="4">
    <source>
        <dbReference type="ARBA" id="ARBA00022723"/>
    </source>
</evidence>
<keyword evidence="7" id="KW-0067">ATP-binding</keyword>
<evidence type="ECO:0000256" key="2">
    <source>
        <dbReference type="ARBA" id="ARBA00022516"/>
    </source>
</evidence>
<accession>A0A399EB01</accession>
<dbReference type="GO" id="GO:0008654">
    <property type="term" value="P:phospholipid biosynthetic process"/>
    <property type="evidence" value="ECO:0007669"/>
    <property type="project" value="UniProtKB-KW"/>
</dbReference>
<evidence type="ECO:0000256" key="8">
    <source>
        <dbReference type="ARBA" id="ARBA00022842"/>
    </source>
</evidence>
<dbReference type="NCBIfam" id="TIGR00147">
    <property type="entry name" value="YegS/Rv2252/BmrU family lipid kinase"/>
    <property type="match status" value="1"/>
</dbReference>
<dbReference type="SUPFAM" id="SSF111331">
    <property type="entry name" value="NAD kinase/diacylglycerol kinase-like"/>
    <property type="match status" value="1"/>
</dbReference>
<dbReference type="GO" id="GO:0005886">
    <property type="term" value="C:plasma membrane"/>
    <property type="evidence" value="ECO:0007669"/>
    <property type="project" value="TreeGrafter"/>
</dbReference>
<dbReference type="GO" id="GO:0046872">
    <property type="term" value="F:metal ion binding"/>
    <property type="evidence" value="ECO:0007669"/>
    <property type="project" value="UniProtKB-KW"/>
</dbReference>
<dbReference type="OrthoDB" id="9786026at2"/>
<gene>
    <name evidence="13" type="primary">dagK_3</name>
    <name evidence="13" type="ORF">Mterra_02907</name>
</gene>
<dbReference type="RefSeq" id="WP_119315882.1">
    <property type="nucleotide sequence ID" value="NZ_QXDL01000144.1"/>
</dbReference>
<dbReference type="Pfam" id="PF00781">
    <property type="entry name" value="DAGK_cat"/>
    <property type="match status" value="1"/>
</dbReference>
<reference evidence="13 14" key="1">
    <citation type="submission" date="2018-08" db="EMBL/GenBank/DDBJ databases">
        <title>Meiothermus terrae DSM 26712 genome sequencing project.</title>
        <authorList>
            <person name="Da Costa M.S."/>
            <person name="Albuquerque L."/>
            <person name="Raposo P."/>
            <person name="Froufe H.J.C."/>
            <person name="Barroso C.S."/>
            <person name="Egas C."/>
        </authorList>
    </citation>
    <scope>NUCLEOTIDE SEQUENCE [LARGE SCALE GENOMIC DNA]</scope>
    <source>
        <strain evidence="13 14">DSM 26712</strain>
    </source>
</reference>
<evidence type="ECO:0000256" key="3">
    <source>
        <dbReference type="ARBA" id="ARBA00022679"/>
    </source>
</evidence>
<keyword evidence="4" id="KW-0479">Metal-binding</keyword>
<keyword evidence="6 13" id="KW-0418">Kinase</keyword>
<keyword evidence="5" id="KW-0547">Nucleotide-binding</keyword>
<dbReference type="EC" id="2.7.1.107" evidence="13"/>
<evidence type="ECO:0000256" key="5">
    <source>
        <dbReference type="ARBA" id="ARBA00022741"/>
    </source>
</evidence>
<evidence type="ECO:0000313" key="14">
    <source>
        <dbReference type="Proteomes" id="UP000265715"/>
    </source>
</evidence>
<sequence length="297" mass="30877">MSHALPITVILNPAAGRGRVGRMAAQIEAALRQAAGERPLVFLHTRAPGDAVELARQAPAGGRVVAVGGDGTVHEVIRGIAHGGKSLGVVPIGSGNDFARMAGLRGLGLAESLRVALGDKARPFDLGEVNGEAFGASVGIGFDAQVAHKALSAPTFLRGMPRYLYSIFGVLRELNLPELVLEAEGKVLFQGRALLSALMNARTYGGGIPISPGAAPDDGLLSVVVAGEFSRLGVLGILPRLLAGKHLGHPRVREFSGRAFTVRFDRATPAHADGELVQAQSTYEVRVHPKALAVAVP</sequence>